<evidence type="ECO:0000313" key="3">
    <source>
        <dbReference type="EMBL" id="KTC65251.1"/>
    </source>
</evidence>
<dbReference type="KEGG" id="ladl:NCTC12735_01870"/>
<organism evidence="3 5">
    <name type="scientific">Legionella adelaidensis</name>
    <dbReference type="NCBI Taxonomy" id="45056"/>
    <lineage>
        <taxon>Bacteria</taxon>
        <taxon>Pseudomonadati</taxon>
        <taxon>Pseudomonadota</taxon>
        <taxon>Gammaproteobacteria</taxon>
        <taxon>Legionellales</taxon>
        <taxon>Legionellaceae</taxon>
        <taxon>Legionella</taxon>
    </lineage>
</organism>
<dbReference type="InterPro" id="IPR037021">
    <property type="entry name" value="RnfH_sf"/>
</dbReference>
<dbReference type="Proteomes" id="UP000054859">
    <property type="component" value="Unassembled WGS sequence"/>
</dbReference>
<dbReference type="PATRIC" id="fig|45056.6.peg.1481"/>
<reference evidence="3 5" key="1">
    <citation type="submission" date="2015-11" db="EMBL/GenBank/DDBJ databases">
        <title>Identification of large and diverse effector repertoires of 38 Legionella species.</title>
        <authorList>
            <person name="Burstein D."/>
            <person name="Amaro F."/>
            <person name="Zusman T."/>
            <person name="Lifshitz Z."/>
            <person name="Cohen O."/>
            <person name="Gilbert J.A."/>
            <person name="Pupko T."/>
            <person name="Shuman H.A."/>
            <person name="Segal G."/>
        </authorList>
    </citation>
    <scope>NUCLEOTIDE SEQUENCE [LARGE SCALE GENOMIC DNA]</scope>
    <source>
        <strain evidence="3 5">1762-AUS-E</strain>
    </source>
</reference>
<dbReference type="Pfam" id="PF03658">
    <property type="entry name" value="Ub-RnfH"/>
    <property type="match status" value="1"/>
</dbReference>
<dbReference type="NCBIfam" id="NF002490">
    <property type="entry name" value="PRK01777.1"/>
    <property type="match status" value="1"/>
</dbReference>
<gene>
    <name evidence="3" type="primary">pasI</name>
    <name evidence="4" type="synonym">ratB</name>
    <name evidence="3" type="ORF">Lade_1434</name>
    <name evidence="4" type="ORF">NCTC12735_01870</name>
</gene>
<dbReference type="InterPro" id="IPR016155">
    <property type="entry name" value="Mopterin_synth/thiamin_S_b"/>
</dbReference>
<dbReference type="PANTHER" id="PTHR37483:SF1">
    <property type="entry name" value="UPF0125 PROTEIN RATB"/>
    <property type="match status" value="1"/>
</dbReference>
<evidence type="ECO:0000256" key="1">
    <source>
        <dbReference type="ARBA" id="ARBA00010645"/>
    </source>
</evidence>
<keyword evidence="4" id="KW-0614">Plasmid</keyword>
<comment type="similarity">
    <text evidence="1 2">Belongs to the UPF0125 (RnfH) family.</text>
</comment>
<geneLocation type="plasmid" evidence="4 6">
    <name>27</name>
</geneLocation>
<proteinExistence type="inferred from homology"/>
<dbReference type="InterPro" id="IPR005346">
    <property type="entry name" value="RnfH"/>
</dbReference>
<sequence>MLQVEVIYISQDQRIFHKKLTCPVESTVREVIILSGLYNRHPETKEFAVGIFSKPANLDDPVKQGDRIEVYRPLLIDPKESRRQRAKKKTSVGLSR</sequence>
<dbReference type="STRING" id="45056.Lade_1434"/>
<dbReference type="AlphaFoldDB" id="A0A0W0R2B8"/>
<evidence type="ECO:0000313" key="5">
    <source>
        <dbReference type="Proteomes" id="UP000054859"/>
    </source>
</evidence>
<dbReference type="SUPFAM" id="SSF54285">
    <property type="entry name" value="MoaD/ThiS"/>
    <property type="match status" value="1"/>
</dbReference>
<dbReference type="HAMAP" id="MF_00460">
    <property type="entry name" value="UPF0125_RnfH"/>
    <property type="match status" value="1"/>
</dbReference>
<dbReference type="Gene3D" id="3.10.20.280">
    <property type="entry name" value="RnfH-like"/>
    <property type="match status" value="1"/>
</dbReference>
<dbReference type="Proteomes" id="UP000281170">
    <property type="component" value="Plasmid 27"/>
</dbReference>
<dbReference type="EMBL" id="LNKA01000005">
    <property type="protein sequence ID" value="KTC65251.1"/>
    <property type="molecule type" value="Genomic_DNA"/>
</dbReference>
<dbReference type="PANTHER" id="PTHR37483">
    <property type="entry name" value="UPF0125 PROTEIN RATB"/>
    <property type="match status" value="1"/>
</dbReference>
<reference evidence="4 6" key="2">
    <citation type="submission" date="2018-12" db="EMBL/GenBank/DDBJ databases">
        <authorList>
            <consortium name="Pathogen Informatics"/>
        </authorList>
    </citation>
    <scope>NUCLEOTIDE SEQUENCE [LARGE SCALE GENOMIC DNA]</scope>
    <source>
        <strain evidence="4 6">NCTC12735</strain>
        <plasmid evidence="6">27</plasmid>
    </source>
</reference>
<name>A0A0W0R2B8_9GAMM</name>
<accession>A0A0W0R2B8</accession>
<keyword evidence="5" id="KW-1185">Reference proteome</keyword>
<evidence type="ECO:0000256" key="2">
    <source>
        <dbReference type="HAMAP-Rule" id="MF_00460"/>
    </source>
</evidence>
<dbReference type="EMBL" id="LR134436">
    <property type="protein sequence ID" value="VEH86222.1"/>
    <property type="molecule type" value="Genomic_DNA"/>
</dbReference>
<dbReference type="RefSeq" id="WP_058462516.1">
    <property type="nucleotide sequence ID" value="NZ_CAAAHS010000012.1"/>
</dbReference>
<evidence type="ECO:0000313" key="6">
    <source>
        <dbReference type="Proteomes" id="UP000281170"/>
    </source>
</evidence>
<protein>
    <recommendedName>
        <fullName evidence="2">UPF0125 protein Lade_1434</fullName>
    </recommendedName>
</protein>
<evidence type="ECO:0000313" key="4">
    <source>
        <dbReference type="EMBL" id="VEH86222.1"/>
    </source>
</evidence>